<dbReference type="PANTHER" id="PTHR33680:SF11">
    <property type="match status" value="1"/>
</dbReference>
<proteinExistence type="predicted"/>
<organism evidence="9 10">
    <name type="scientific">Manihot esculenta</name>
    <name type="common">Cassava</name>
    <name type="synonym">Jatropha manihot</name>
    <dbReference type="NCBI Taxonomy" id="3983"/>
    <lineage>
        <taxon>Eukaryota</taxon>
        <taxon>Viridiplantae</taxon>
        <taxon>Streptophyta</taxon>
        <taxon>Embryophyta</taxon>
        <taxon>Tracheophyta</taxon>
        <taxon>Spermatophyta</taxon>
        <taxon>Magnoliopsida</taxon>
        <taxon>eudicotyledons</taxon>
        <taxon>Gunneridae</taxon>
        <taxon>Pentapetalae</taxon>
        <taxon>rosids</taxon>
        <taxon>fabids</taxon>
        <taxon>Malpighiales</taxon>
        <taxon>Euphorbiaceae</taxon>
        <taxon>Crotonoideae</taxon>
        <taxon>Manihoteae</taxon>
        <taxon>Manihot</taxon>
    </lineage>
</organism>
<dbReference type="Proteomes" id="UP000091857">
    <property type="component" value="Chromosome 4"/>
</dbReference>
<feature type="compositionally biased region" description="Low complexity" evidence="6">
    <location>
        <begin position="62"/>
        <end position="76"/>
    </location>
</feature>
<dbReference type="STRING" id="3983.A0A2C9W131"/>
<keyword evidence="3" id="KW-0862">Zinc</keyword>
<evidence type="ECO:0000256" key="2">
    <source>
        <dbReference type="ARBA" id="ARBA00022771"/>
    </source>
</evidence>
<dbReference type="GO" id="GO:0008270">
    <property type="term" value="F:zinc ion binding"/>
    <property type="evidence" value="ECO:0007669"/>
    <property type="project" value="UniProtKB-KW"/>
</dbReference>
<feature type="region of interest" description="Disordered" evidence="6">
    <location>
        <begin position="1"/>
        <end position="76"/>
    </location>
</feature>
<evidence type="ECO:0000256" key="4">
    <source>
        <dbReference type="PROSITE-ProRule" id="PRU00047"/>
    </source>
</evidence>
<name>A0A2C9W131_MANES</name>
<dbReference type="EMBL" id="CM004390">
    <property type="protein sequence ID" value="OAY52574.1"/>
    <property type="molecule type" value="Genomic_DNA"/>
</dbReference>
<dbReference type="OrthoDB" id="848886at2759"/>
<feature type="coiled-coil region" evidence="5">
    <location>
        <begin position="492"/>
        <end position="558"/>
    </location>
</feature>
<keyword evidence="10" id="KW-1185">Reference proteome</keyword>
<evidence type="ECO:0000256" key="6">
    <source>
        <dbReference type="SAM" id="MobiDB-lite"/>
    </source>
</evidence>
<dbReference type="InterPro" id="IPR010666">
    <property type="entry name" value="Znf_GRF"/>
</dbReference>
<dbReference type="InterPro" id="IPR036875">
    <property type="entry name" value="Znf_CCHC_sf"/>
</dbReference>
<dbReference type="OMA" id="PFFCCIF"/>
<dbReference type="Pfam" id="PF00098">
    <property type="entry name" value="zf-CCHC"/>
    <property type="match status" value="1"/>
</dbReference>
<dbReference type="PROSITE" id="PS50158">
    <property type="entry name" value="ZF_CCHC"/>
    <property type="match status" value="1"/>
</dbReference>
<dbReference type="Gene3D" id="4.10.60.10">
    <property type="entry name" value="Zinc finger, CCHC-type"/>
    <property type="match status" value="1"/>
</dbReference>
<dbReference type="Pfam" id="PF06839">
    <property type="entry name" value="Zn_ribbon_GRF"/>
    <property type="match status" value="2"/>
</dbReference>
<dbReference type="Gramene" id="Manes.04G094400.1.v8.1">
    <property type="protein sequence ID" value="Manes.04G094400.1.v8.1.CDS"/>
    <property type="gene ID" value="Manes.04G094400.v8.1"/>
</dbReference>
<protein>
    <submittedName>
        <fullName evidence="9">Uncharacterized protein</fullName>
    </submittedName>
</protein>
<evidence type="ECO:0000313" key="10">
    <source>
        <dbReference type="Proteomes" id="UP000091857"/>
    </source>
</evidence>
<comment type="caution">
    <text evidence="9">The sequence shown here is derived from an EMBL/GenBank/DDBJ whole genome shotgun (WGS) entry which is preliminary data.</text>
</comment>
<feature type="domain" description="CCHC-type" evidence="7">
    <location>
        <begin position="42"/>
        <end position="57"/>
    </location>
</feature>
<dbReference type="SUPFAM" id="SSF57756">
    <property type="entry name" value="Retrovirus zinc finger-like domains"/>
    <property type="match status" value="1"/>
</dbReference>
<dbReference type="AlphaFoldDB" id="A0A2C9W131"/>
<keyword evidence="5" id="KW-0175">Coiled coil</keyword>
<evidence type="ECO:0000259" key="8">
    <source>
        <dbReference type="PROSITE" id="PS51999"/>
    </source>
</evidence>
<feature type="domain" description="GRF-type" evidence="8">
    <location>
        <begin position="133"/>
        <end position="178"/>
    </location>
</feature>
<accession>A0A2C9W131</accession>
<reference evidence="10" key="1">
    <citation type="journal article" date="2016" name="Nat. Biotechnol.">
        <title>Sequencing wild and cultivated cassava and related species reveals extensive interspecific hybridization and genetic diversity.</title>
        <authorList>
            <person name="Bredeson J.V."/>
            <person name="Lyons J.B."/>
            <person name="Prochnik S.E."/>
            <person name="Wu G.A."/>
            <person name="Ha C.M."/>
            <person name="Edsinger-Gonzales E."/>
            <person name="Grimwood J."/>
            <person name="Schmutz J."/>
            <person name="Rabbi I.Y."/>
            <person name="Egesi C."/>
            <person name="Nauluvula P."/>
            <person name="Lebot V."/>
            <person name="Ndunguru J."/>
            <person name="Mkamilo G."/>
            <person name="Bart R.S."/>
            <person name="Setter T.L."/>
            <person name="Gleadow R.M."/>
            <person name="Kulakow P."/>
            <person name="Ferguson M.E."/>
            <person name="Rounsley S."/>
            <person name="Rokhsar D.S."/>
        </authorList>
    </citation>
    <scope>NUCLEOTIDE SEQUENCE [LARGE SCALE GENOMIC DNA]</scope>
    <source>
        <strain evidence="10">cv. AM560-2</strain>
    </source>
</reference>
<evidence type="ECO:0000313" key="9">
    <source>
        <dbReference type="EMBL" id="OAY52574.1"/>
    </source>
</evidence>
<dbReference type="GO" id="GO:0003676">
    <property type="term" value="F:nucleic acid binding"/>
    <property type="evidence" value="ECO:0007669"/>
    <property type="project" value="InterPro"/>
</dbReference>
<evidence type="ECO:0000256" key="3">
    <source>
        <dbReference type="ARBA" id="ARBA00022833"/>
    </source>
</evidence>
<evidence type="ECO:0000259" key="7">
    <source>
        <dbReference type="PROSITE" id="PS50158"/>
    </source>
</evidence>
<dbReference type="SMART" id="SM00343">
    <property type="entry name" value="ZnF_C2HC"/>
    <property type="match status" value="1"/>
</dbReference>
<dbReference type="InterPro" id="IPR001878">
    <property type="entry name" value="Znf_CCHC"/>
</dbReference>
<evidence type="ECO:0000256" key="1">
    <source>
        <dbReference type="ARBA" id="ARBA00022723"/>
    </source>
</evidence>
<sequence length="578" mass="63845">MTECDFANLFPSTPPPPSSPPQPSLPPFTGPITPPRNPRDTCFSCRRPGHWAKECPNKTPKKSQTSSPGSSSMSSSGLPLIRCRCGGGTCPVFTSRTQKNPDRKFYTCPGDRSSANCNFFKWCDELSIRAPMCPCGVGICSLNLSRESTGPNGEKWYFACRIKKNHGACSFFQWADFEVNTMMKRHVHTAINELDNKEVSSNILPELPVVGADENATNLPTSVTSEPDEVSNGDLIMQDVESKDQLQVLNPTHQSQNHCLKVLKRQISGSGRTITQDVIYQVLGLHGYGWLGRLAFPPSQGIKDLPVLPILCCIFPSFDPVTILEDVNISEIEESFPLTDSASNTATDMPLSPNPRQDTQILGGAFEEASGLNEPFGITQDESKSILKEYGLALLNTLESMSPVRHGAMVKVAEATLKTLQNLSIECGPFGENVKEYIHNRSKLASIEISMSKGLSSQELTKVFDSEKVQYDNVSRLHAEAATAYRASNNHLQSLQEEVSRVKTMLLQLEKQLFSCETETLARKTRVDEISEDMLEAKKSMEAASEKMKEALELERRRDSVNCAAKAALETARVWLEK</sequence>
<keyword evidence="1" id="KW-0479">Metal-binding</keyword>
<feature type="domain" description="GRF-type" evidence="8">
    <location>
        <begin position="83"/>
        <end position="126"/>
    </location>
</feature>
<evidence type="ECO:0000256" key="5">
    <source>
        <dbReference type="SAM" id="Coils"/>
    </source>
</evidence>
<dbReference type="PANTHER" id="PTHR33680">
    <property type="entry name" value="OS07G0190500 PROTEIN"/>
    <property type="match status" value="1"/>
</dbReference>
<keyword evidence="2 4" id="KW-0863">Zinc-finger</keyword>
<feature type="compositionally biased region" description="Pro residues" evidence="6">
    <location>
        <begin position="12"/>
        <end position="36"/>
    </location>
</feature>
<gene>
    <name evidence="9" type="ORF">MANES_04G094400v8</name>
</gene>
<dbReference type="PROSITE" id="PS51999">
    <property type="entry name" value="ZF_GRF"/>
    <property type="match status" value="2"/>
</dbReference>